<keyword evidence="3" id="KW-1185">Reference proteome</keyword>
<feature type="compositionally biased region" description="Basic and acidic residues" evidence="1">
    <location>
        <begin position="35"/>
        <end position="52"/>
    </location>
</feature>
<dbReference type="Proteomes" id="UP000327157">
    <property type="component" value="Chromosome 15"/>
</dbReference>
<evidence type="ECO:0000313" key="3">
    <source>
        <dbReference type="Proteomes" id="UP000327157"/>
    </source>
</evidence>
<proteinExistence type="predicted"/>
<dbReference type="AlphaFoldDB" id="A0A5N5GRJ3"/>
<accession>A0A5N5GRJ3</accession>
<organism evidence="2 3">
    <name type="scientific">Pyrus ussuriensis x Pyrus communis</name>
    <dbReference type="NCBI Taxonomy" id="2448454"/>
    <lineage>
        <taxon>Eukaryota</taxon>
        <taxon>Viridiplantae</taxon>
        <taxon>Streptophyta</taxon>
        <taxon>Embryophyta</taxon>
        <taxon>Tracheophyta</taxon>
        <taxon>Spermatophyta</taxon>
        <taxon>Magnoliopsida</taxon>
        <taxon>eudicotyledons</taxon>
        <taxon>Gunneridae</taxon>
        <taxon>Pentapetalae</taxon>
        <taxon>rosids</taxon>
        <taxon>fabids</taxon>
        <taxon>Rosales</taxon>
        <taxon>Rosaceae</taxon>
        <taxon>Amygdaloideae</taxon>
        <taxon>Maleae</taxon>
        <taxon>Pyrus</taxon>
    </lineage>
</organism>
<sequence length="71" mass="8043">MLDRGGMEAKVRIRLMKNMEVNGIREWRTEFGAKDGEIKDKSSVGRKIGEGRGKHKLKQKGREGAGSYHRS</sequence>
<reference evidence="3" key="2">
    <citation type="submission" date="2019-10" db="EMBL/GenBank/DDBJ databases">
        <title>A de novo genome assembly of a pear dwarfing rootstock.</title>
        <authorList>
            <person name="Wang F."/>
            <person name="Wang J."/>
            <person name="Li S."/>
            <person name="Zhang Y."/>
            <person name="Fang M."/>
            <person name="Ma L."/>
            <person name="Zhao Y."/>
            <person name="Jiang S."/>
        </authorList>
    </citation>
    <scope>NUCLEOTIDE SEQUENCE [LARGE SCALE GENOMIC DNA]</scope>
</reference>
<comment type="caution">
    <text evidence="2">The sequence shown here is derived from an EMBL/GenBank/DDBJ whole genome shotgun (WGS) entry which is preliminary data.</text>
</comment>
<feature type="region of interest" description="Disordered" evidence="1">
    <location>
        <begin position="35"/>
        <end position="71"/>
    </location>
</feature>
<gene>
    <name evidence="2" type="ORF">D8674_014078</name>
</gene>
<name>A0A5N5GRJ3_9ROSA</name>
<dbReference type="EMBL" id="SMOL01000401">
    <property type="protein sequence ID" value="KAB2618209.1"/>
    <property type="molecule type" value="Genomic_DNA"/>
</dbReference>
<evidence type="ECO:0000256" key="1">
    <source>
        <dbReference type="SAM" id="MobiDB-lite"/>
    </source>
</evidence>
<protein>
    <submittedName>
        <fullName evidence="2">Uncharacterized protein</fullName>
    </submittedName>
</protein>
<evidence type="ECO:0000313" key="2">
    <source>
        <dbReference type="EMBL" id="KAB2618209.1"/>
    </source>
</evidence>
<reference evidence="2 3" key="3">
    <citation type="submission" date="2019-11" db="EMBL/GenBank/DDBJ databases">
        <title>A de novo genome assembly of a pear dwarfing rootstock.</title>
        <authorList>
            <person name="Wang F."/>
            <person name="Wang J."/>
            <person name="Li S."/>
            <person name="Zhang Y."/>
            <person name="Fang M."/>
            <person name="Ma L."/>
            <person name="Zhao Y."/>
            <person name="Jiang S."/>
        </authorList>
    </citation>
    <scope>NUCLEOTIDE SEQUENCE [LARGE SCALE GENOMIC DNA]</scope>
    <source>
        <strain evidence="2">S2</strain>
        <tissue evidence="2">Leaf</tissue>
    </source>
</reference>
<reference evidence="2 3" key="1">
    <citation type="submission" date="2019-09" db="EMBL/GenBank/DDBJ databases">
        <authorList>
            <person name="Ou C."/>
        </authorList>
    </citation>
    <scope>NUCLEOTIDE SEQUENCE [LARGE SCALE GENOMIC DNA]</scope>
    <source>
        <strain evidence="2">S2</strain>
        <tissue evidence="2">Leaf</tissue>
    </source>
</reference>